<protein>
    <submittedName>
        <fullName evidence="5">AraC family ethanolamine operon transcriptional activator</fullName>
    </submittedName>
</protein>
<dbReference type="Pfam" id="PF12833">
    <property type="entry name" value="HTH_18"/>
    <property type="match status" value="1"/>
</dbReference>
<dbReference type="InterPro" id="IPR018062">
    <property type="entry name" value="HTH_AraC-typ_CS"/>
</dbReference>
<dbReference type="EMBL" id="JAZHRV010000001">
    <property type="protein sequence ID" value="MEH2556883.1"/>
    <property type="molecule type" value="Genomic_DNA"/>
</dbReference>
<dbReference type="PANTHER" id="PTHR47893:SF1">
    <property type="entry name" value="REGULATORY PROTEIN PCHR"/>
    <property type="match status" value="1"/>
</dbReference>
<evidence type="ECO:0000259" key="4">
    <source>
        <dbReference type="PROSITE" id="PS01124"/>
    </source>
</evidence>
<evidence type="ECO:0000313" key="6">
    <source>
        <dbReference type="Proteomes" id="UP001364224"/>
    </source>
</evidence>
<keyword evidence="3" id="KW-0804">Transcription</keyword>
<organism evidence="5 6">
    <name type="scientific">Bradyrhizobium algeriense</name>
    <dbReference type="NCBI Taxonomy" id="634784"/>
    <lineage>
        <taxon>Bacteria</taxon>
        <taxon>Pseudomonadati</taxon>
        <taxon>Pseudomonadota</taxon>
        <taxon>Alphaproteobacteria</taxon>
        <taxon>Hyphomicrobiales</taxon>
        <taxon>Nitrobacteraceae</taxon>
        <taxon>Bradyrhizobium</taxon>
    </lineage>
</organism>
<evidence type="ECO:0000313" key="5">
    <source>
        <dbReference type="EMBL" id="MEH2556883.1"/>
    </source>
</evidence>
<dbReference type="SMART" id="SM00342">
    <property type="entry name" value="HTH_ARAC"/>
    <property type="match status" value="1"/>
</dbReference>
<dbReference type="PROSITE" id="PS01124">
    <property type="entry name" value="HTH_ARAC_FAMILY_2"/>
    <property type="match status" value="1"/>
</dbReference>
<dbReference type="PANTHER" id="PTHR47893">
    <property type="entry name" value="REGULATORY PROTEIN PCHR"/>
    <property type="match status" value="1"/>
</dbReference>
<evidence type="ECO:0000256" key="1">
    <source>
        <dbReference type="ARBA" id="ARBA00023015"/>
    </source>
</evidence>
<feature type="domain" description="HTH araC/xylS-type" evidence="4">
    <location>
        <begin position="244"/>
        <end position="344"/>
    </location>
</feature>
<keyword evidence="1" id="KW-0805">Transcription regulation</keyword>
<dbReference type="Proteomes" id="UP001364224">
    <property type="component" value="Unassembled WGS sequence"/>
</dbReference>
<dbReference type="InterPro" id="IPR018060">
    <property type="entry name" value="HTH_AraC"/>
</dbReference>
<proteinExistence type="predicted"/>
<evidence type="ECO:0000256" key="2">
    <source>
        <dbReference type="ARBA" id="ARBA00023125"/>
    </source>
</evidence>
<keyword evidence="2" id="KW-0238">DNA-binding</keyword>
<comment type="caution">
    <text evidence="5">The sequence shown here is derived from an EMBL/GenBank/DDBJ whole genome shotgun (WGS) entry which is preliminary data.</text>
</comment>
<name>A0ABU8BFV1_9BRAD</name>
<dbReference type="PROSITE" id="PS00041">
    <property type="entry name" value="HTH_ARAC_FAMILY_1"/>
    <property type="match status" value="1"/>
</dbReference>
<sequence length="353" mass="38912">MVKLRTRSLSIPASAFFVVATIATDGSDDRRVSLLDELVESDFVKISRSPDFDHFRSIEGLGEANSIPLDYRNFAASFASLRLKTCTIYLQRTFPRILQIQYSTTGAIIGLLMDDAASLTLNGVEGRAPALLLVKGSARCEIVEQQANLVALVNFDSVDDRGWPGELDRAQLITTEPAKFDALRVTLRDVLMLASHSPDTLVQPGVIENIEESILQAADLAMAAATPSSEAKRLSLSHYLALVRKFDEFVAVNAGKTLYSADVARQLGVSVRTLHNAVVAIRGMSMHRYMRLRRLWSVRQQLLRSASPQSIKAVALVNGFWHMGEFTALYRELFGETPQQTLSAARKQTGEPS</sequence>
<reference evidence="5 6" key="1">
    <citation type="submission" date="2024-02" db="EMBL/GenBank/DDBJ databases">
        <title>Adaptive strategies in a cosmopolitan and abundant soil bacterium.</title>
        <authorList>
            <person name="Carini P."/>
        </authorList>
    </citation>
    <scope>NUCLEOTIDE SEQUENCE [LARGE SCALE GENOMIC DNA]</scope>
    <source>
        <strain evidence="5 6">AZCC 1608</strain>
    </source>
</reference>
<evidence type="ECO:0000256" key="3">
    <source>
        <dbReference type="ARBA" id="ARBA00023163"/>
    </source>
</evidence>
<keyword evidence="6" id="KW-1185">Reference proteome</keyword>
<gene>
    <name evidence="5" type="ORF">V1286_004412</name>
</gene>
<dbReference type="Gene3D" id="1.10.10.60">
    <property type="entry name" value="Homeodomain-like"/>
    <property type="match status" value="1"/>
</dbReference>
<accession>A0ABU8BFV1</accession>
<dbReference type="InterPro" id="IPR053142">
    <property type="entry name" value="PchR_regulatory_protein"/>
</dbReference>